<gene>
    <name evidence="3" type="ORF">ISP15_08355</name>
</gene>
<dbReference type="Proteomes" id="UP001620461">
    <property type="component" value="Unassembled WGS sequence"/>
</dbReference>
<keyword evidence="4" id="KW-1185">Reference proteome</keyword>
<feature type="domain" description="Serine aminopeptidase S33" evidence="2">
    <location>
        <begin position="198"/>
        <end position="410"/>
    </location>
</feature>
<reference evidence="3 4" key="1">
    <citation type="submission" date="2020-10" db="EMBL/GenBank/DDBJ databases">
        <title>Phylogeny of dyella-like bacteria.</title>
        <authorList>
            <person name="Fu J."/>
        </authorList>
    </citation>
    <scope>NUCLEOTIDE SEQUENCE [LARGE SCALE GENOMIC DNA]</scope>
    <source>
        <strain evidence="3 4">JP1</strain>
    </source>
</reference>
<accession>A0ABW8JH88</accession>
<evidence type="ECO:0000259" key="2">
    <source>
        <dbReference type="Pfam" id="PF12146"/>
    </source>
</evidence>
<protein>
    <submittedName>
        <fullName evidence="3">Alpha/beta fold hydrolase</fullName>
    </submittedName>
</protein>
<evidence type="ECO:0000313" key="3">
    <source>
        <dbReference type="EMBL" id="MFK2900344.1"/>
    </source>
</evidence>
<feature type="chain" id="PRO_5047031953" evidence="1">
    <location>
        <begin position="24"/>
        <end position="447"/>
    </location>
</feature>
<evidence type="ECO:0000313" key="4">
    <source>
        <dbReference type="Proteomes" id="UP001620461"/>
    </source>
</evidence>
<dbReference type="EMBL" id="JADIKJ010000008">
    <property type="protein sequence ID" value="MFK2900344.1"/>
    <property type="molecule type" value="Genomic_DNA"/>
</dbReference>
<keyword evidence="3" id="KW-0378">Hydrolase</keyword>
<dbReference type="InterPro" id="IPR022742">
    <property type="entry name" value="Hydrolase_4"/>
</dbReference>
<name>A0ABW8JH88_9GAMM</name>
<dbReference type="SUPFAM" id="SSF53474">
    <property type="entry name" value="alpha/beta-Hydrolases"/>
    <property type="match status" value="1"/>
</dbReference>
<organism evidence="3 4">
    <name type="scientific">Dyella jejuensis</name>
    <dbReference type="NCBI Taxonomy" id="1432009"/>
    <lineage>
        <taxon>Bacteria</taxon>
        <taxon>Pseudomonadati</taxon>
        <taxon>Pseudomonadota</taxon>
        <taxon>Gammaproteobacteria</taxon>
        <taxon>Lysobacterales</taxon>
        <taxon>Rhodanobacteraceae</taxon>
        <taxon>Dyella</taxon>
    </lineage>
</organism>
<dbReference type="InterPro" id="IPR053145">
    <property type="entry name" value="AB_hydrolase_Est10"/>
</dbReference>
<evidence type="ECO:0000256" key="1">
    <source>
        <dbReference type="SAM" id="SignalP"/>
    </source>
</evidence>
<dbReference type="PANTHER" id="PTHR43265:SF1">
    <property type="entry name" value="ESTERASE ESTD"/>
    <property type="match status" value="1"/>
</dbReference>
<proteinExistence type="predicted"/>
<dbReference type="Gene3D" id="3.40.50.1820">
    <property type="entry name" value="alpha/beta hydrolase"/>
    <property type="match status" value="1"/>
</dbReference>
<sequence>MSFRNMIIAVALCADLFAMPGMAEPSAMCRAHGQAALVAWSQGHYDSVSKEFDPAVASLTSPQQLKAGWAQLQAVAGSFRKLGDLQPRSMAGREVLVAEMDFSGKSMAAVVACDAQDRIVTFHVVPASALPAAGSQAETLDPAIGTSRSVQVPSPSGPLPGTLVIPRAKGPFPAVLLVAGSGPSDRDESVGPNKPLRDVADGLAAAGIASFRYDKRTYVYGAAMAGKAMTVDDEVTDDALAALRVLARQPSIDPHRLYVLGHSLGAMMAPRIGQRDLQLAGIIMLAAPVTLGPDDIVRQLRYIAQLQGTPSAELDRRLASLTRACNTSVLAGSAHASAGNCFHAPDSYWLSTRDYDPVATAKQLHQPMLILQGDGDYQVTPQHDFSRWQAAFAHDSRVTLIAYPGLSHLFMPAGHPPSPADYAKPAHMDARVIRDIAQWIKLQPPSS</sequence>
<keyword evidence="1" id="KW-0732">Signal</keyword>
<dbReference type="Pfam" id="PF12146">
    <property type="entry name" value="Hydrolase_4"/>
    <property type="match status" value="1"/>
</dbReference>
<dbReference type="GO" id="GO:0016787">
    <property type="term" value="F:hydrolase activity"/>
    <property type="evidence" value="ECO:0007669"/>
    <property type="project" value="UniProtKB-KW"/>
</dbReference>
<dbReference type="InterPro" id="IPR029058">
    <property type="entry name" value="AB_hydrolase_fold"/>
</dbReference>
<dbReference type="PANTHER" id="PTHR43265">
    <property type="entry name" value="ESTERASE ESTD"/>
    <property type="match status" value="1"/>
</dbReference>
<comment type="caution">
    <text evidence="3">The sequence shown here is derived from an EMBL/GenBank/DDBJ whole genome shotgun (WGS) entry which is preliminary data.</text>
</comment>
<dbReference type="RefSeq" id="WP_404546807.1">
    <property type="nucleotide sequence ID" value="NZ_JADIKJ010000008.1"/>
</dbReference>
<dbReference type="Gene3D" id="3.10.450.590">
    <property type="match status" value="1"/>
</dbReference>
<feature type="signal peptide" evidence="1">
    <location>
        <begin position="1"/>
        <end position="23"/>
    </location>
</feature>